<dbReference type="SUPFAM" id="SSF58104">
    <property type="entry name" value="Methyl-accepting chemotaxis protein (MCP) signaling domain"/>
    <property type="match status" value="1"/>
</dbReference>
<proteinExistence type="inferred from homology"/>
<dbReference type="PATRIC" id="fig|1096930.3.peg.4618"/>
<evidence type="ECO:0000259" key="6">
    <source>
        <dbReference type="PROSITE" id="PS50885"/>
    </source>
</evidence>
<dbReference type="GO" id="GO:0019825">
    <property type="term" value="F:oxygen binding"/>
    <property type="evidence" value="ECO:0007669"/>
    <property type="project" value="InterPro"/>
</dbReference>
<keyword evidence="8" id="KW-1185">Reference proteome</keyword>
<dbReference type="GO" id="GO:0016020">
    <property type="term" value="C:membrane"/>
    <property type="evidence" value="ECO:0007669"/>
    <property type="project" value="InterPro"/>
</dbReference>
<dbReference type="AlphaFoldDB" id="T0H544"/>
<accession>T0H544</accession>
<keyword evidence="3" id="KW-0807">Transducer</keyword>
<feature type="domain" description="HAMP" evidence="6">
    <location>
        <begin position="166"/>
        <end position="217"/>
    </location>
</feature>
<evidence type="ECO:0000259" key="5">
    <source>
        <dbReference type="PROSITE" id="PS50111"/>
    </source>
</evidence>
<dbReference type="Pfam" id="PF11563">
    <property type="entry name" value="Protoglobin"/>
    <property type="match status" value="1"/>
</dbReference>
<dbReference type="PROSITE" id="PS50885">
    <property type="entry name" value="HAMP"/>
    <property type="match status" value="1"/>
</dbReference>
<comment type="caution">
    <text evidence="7">The sequence shown here is derived from an EMBL/GenBank/DDBJ whole genome shotgun (WGS) entry which is preliminary data.</text>
</comment>
<dbReference type="PRINTS" id="PR00260">
    <property type="entry name" value="CHEMTRNSDUCR"/>
</dbReference>
<dbReference type="InterPro" id="IPR051310">
    <property type="entry name" value="MCP_chemotaxis"/>
</dbReference>
<evidence type="ECO:0000256" key="4">
    <source>
        <dbReference type="SAM" id="Coils"/>
    </source>
</evidence>
<dbReference type="CDD" id="cd01068">
    <property type="entry name" value="globin_sensor"/>
    <property type="match status" value="1"/>
</dbReference>
<dbReference type="InterPro" id="IPR009050">
    <property type="entry name" value="Globin-like_sf"/>
</dbReference>
<comment type="similarity">
    <text evidence="2">Belongs to the methyl-accepting chemotaxis (MCP) protein family.</text>
</comment>
<dbReference type="PANTHER" id="PTHR43531:SF11">
    <property type="entry name" value="METHYL-ACCEPTING CHEMOTAXIS PROTEIN 3"/>
    <property type="match status" value="1"/>
</dbReference>
<dbReference type="PROSITE" id="PS50111">
    <property type="entry name" value="CHEMOTAXIS_TRANSDUC_2"/>
    <property type="match status" value="1"/>
</dbReference>
<dbReference type="PANTHER" id="PTHR43531">
    <property type="entry name" value="PROTEIN ICFG"/>
    <property type="match status" value="1"/>
</dbReference>
<evidence type="ECO:0000256" key="1">
    <source>
        <dbReference type="ARBA" id="ARBA00022500"/>
    </source>
</evidence>
<reference evidence="7 8" key="1">
    <citation type="journal article" date="2013" name="Genome Announc.">
        <title>Genome Sequence of Novosphingobium lindaniclasticum LE124T, Isolated from a Hexachlorocyclohexane Dumpsite.</title>
        <authorList>
            <person name="Saxena A."/>
            <person name="Nayyar N."/>
            <person name="Sangwan N."/>
            <person name="Kumari R."/>
            <person name="Khurana J.P."/>
            <person name="Lal R."/>
        </authorList>
    </citation>
    <scope>NUCLEOTIDE SEQUENCE [LARGE SCALE GENOMIC DNA]</scope>
    <source>
        <strain evidence="7 8">LE124</strain>
    </source>
</reference>
<organism evidence="7 8">
    <name type="scientific">Novosphingobium lindaniclasticum LE124</name>
    <dbReference type="NCBI Taxonomy" id="1096930"/>
    <lineage>
        <taxon>Bacteria</taxon>
        <taxon>Pseudomonadati</taxon>
        <taxon>Pseudomonadota</taxon>
        <taxon>Alphaproteobacteria</taxon>
        <taxon>Sphingomonadales</taxon>
        <taxon>Sphingomonadaceae</taxon>
        <taxon>Novosphingobium</taxon>
    </lineage>
</organism>
<dbReference type="GO" id="GO:0007165">
    <property type="term" value="P:signal transduction"/>
    <property type="evidence" value="ECO:0007669"/>
    <property type="project" value="UniProtKB-KW"/>
</dbReference>
<dbReference type="InterPro" id="IPR012292">
    <property type="entry name" value="Globin/Proto"/>
</dbReference>
<keyword evidence="4" id="KW-0175">Coiled coil</keyword>
<dbReference type="EMBL" id="ATHL01000156">
    <property type="protein sequence ID" value="EQB07208.1"/>
    <property type="molecule type" value="Genomic_DNA"/>
</dbReference>
<dbReference type="Gene3D" id="1.10.287.950">
    <property type="entry name" value="Methyl-accepting chemotaxis protein"/>
    <property type="match status" value="1"/>
</dbReference>
<evidence type="ECO:0000256" key="3">
    <source>
        <dbReference type="PROSITE-ProRule" id="PRU00284"/>
    </source>
</evidence>
<name>T0H544_9SPHN</name>
<dbReference type="InterPro" id="IPR004089">
    <property type="entry name" value="MCPsignal_dom"/>
</dbReference>
<dbReference type="InterPro" id="IPR039379">
    <property type="entry name" value="Protoglobin_sensor_dom"/>
</dbReference>
<dbReference type="Pfam" id="PF00015">
    <property type="entry name" value="MCPsignal"/>
    <property type="match status" value="1"/>
</dbReference>
<keyword evidence="1" id="KW-0145">Chemotaxis</keyword>
<evidence type="ECO:0000313" key="8">
    <source>
        <dbReference type="Proteomes" id="UP000015527"/>
    </source>
</evidence>
<dbReference type="InterPro" id="IPR003660">
    <property type="entry name" value="HAMP_dom"/>
</dbReference>
<gene>
    <name evidence="7" type="ORF">L284_23460</name>
</gene>
<evidence type="ECO:0008006" key="9">
    <source>
        <dbReference type="Google" id="ProtNLM"/>
    </source>
</evidence>
<evidence type="ECO:0000313" key="7">
    <source>
        <dbReference type="EMBL" id="EQB07208.1"/>
    </source>
</evidence>
<evidence type="ECO:0000256" key="2">
    <source>
        <dbReference type="ARBA" id="ARBA00029447"/>
    </source>
</evidence>
<protein>
    <recommendedName>
        <fullName evidence="9">Methyl-accepting chemotaxis protein</fullName>
    </recommendedName>
</protein>
<feature type="domain" description="Methyl-accepting transducer" evidence="5">
    <location>
        <begin position="222"/>
        <end position="451"/>
    </location>
</feature>
<dbReference type="Proteomes" id="UP000015527">
    <property type="component" value="Unassembled WGS sequence"/>
</dbReference>
<sequence length="478" mass="51600">MNLKVKTIEERLAFLEFDAAQRRVLAAAQPLLRKCIRPALEHFYRRVRATPEMARMFGSDRQIDAAQSAQVAHWMGIATGRFDAEYYAAVSRIGKVHARIGLEPRWYIGGYALILEEIMTAVERSAGPWRLFTRRVSPGKLSRALMKAAMLDMDLSISIYFEEAEAERNQAITALDRAMSRLAAGDLVHDIDDLPAGFLSLKNSYNRSLANLRQTIGAVVTASNAIYGESGAIAQASEDLAQRTENSAANLEETAATLLRVEERVKATASGAQETLGIAGEALVSVEQGREVAGDAVQAMHVVHESARGIDAVIEGVDKIAFQTRVLAMNAAVEAGRAGNAGRGFAVVADLVSSLAMRAEEEARKARDGLSATRSEIDQAVETVSRVDRSLETIASEVGRVHALVETMARDNDAQATAISEVSSTVGMMDRTTQQNAAMVEQTSAAARTLISDATTLANQAGRFHIDQVERGARTQAA</sequence>
<dbReference type="SMART" id="SM00283">
    <property type="entry name" value="MA"/>
    <property type="match status" value="1"/>
</dbReference>
<dbReference type="Gene3D" id="1.10.490.10">
    <property type="entry name" value="Globins"/>
    <property type="match status" value="1"/>
</dbReference>
<feature type="coiled-coil region" evidence="4">
    <location>
        <begin position="234"/>
        <end position="261"/>
    </location>
</feature>
<dbReference type="SUPFAM" id="SSF46458">
    <property type="entry name" value="Globin-like"/>
    <property type="match status" value="1"/>
</dbReference>
<dbReference type="GO" id="GO:0006935">
    <property type="term" value="P:chemotaxis"/>
    <property type="evidence" value="ECO:0007669"/>
    <property type="project" value="UniProtKB-KW"/>
</dbReference>
<dbReference type="InterPro" id="IPR004090">
    <property type="entry name" value="Chemotax_Me-accpt_rcpt"/>
</dbReference>
<dbReference type="InterPro" id="IPR044398">
    <property type="entry name" value="Globin-sensor_dom"/>
</dbReference>
<dbReference type="GO" id="GO:0020037">
    <property type="term" value="F:heme binding"/>
    <property type="evidence" value="ECO:0007669"/>
    <property type="project" value="InterPro"/>
</dbReference>
<dbReference type="GO" id="GO:0004888">
    <property type="term" value="F:transmembrane signaling receptor activity"/>
    <property type="evidence" value="ECO:0007669"/>
    <property type="project" value="InterPro"/>
</dbReference>
<dbReference type="eggNOG" id="COG0840">
    <property type="taxonomic scope" value="Bacteria"/>
</dbReference>